<protein>
    <recommendedName>
        <fullName evidence="12">ABC3 transporter permease protein domain-containing protein</fullName>
    </recommendedName>
</protein>
<dbReference type="EMBL" id="LGCK01000007">
    <property type="protein sequence ID" value="KPL72609.1"/>
    <property type="molecule type" value="Genomic_DNA"/>
</dbReference>
<keyword evidence="3 7" id="KW-0812">Transmembrane</keyword>
<feature type="transmembrane region" description="Helical" evidence="7">
    <location>
        <begin position="716"/>
        <end position="740"/>
    </location>
</feature>
<comment type="caution">
    <text evidence="10">The sequence shown here is derived from an EMBL/GenBank/DDBJ whole genome shotgun (WGS) entry which is preliminary data.</text>
</comment>
<keyword evidence="4 7" id="KW-1133">Transmembrane helix</keyword>
<evidence type="ECO:0000313" key="10">
    <source>
        <dbReference type="EMBL" id="KPL72609.1"/>
    </source>
</evidence>
<comment type="subcellular location">
    <subcellularLocation>
        <location evidence="1">Cell membrane</location>
        <topology evidence="1">Multi-pass membrane protein</topology>
    </subcellularLocation>
</comment>
<feature type="domain" description="MacB-like periplasmic core" evidence="9">
    <location>
        <begin position="435"/>
        <end position="608"/>
    </location>
</feature>
<evidence type="ECO:0000259" key="9">
    <source>
        <dbReference type="Pfam" id="PF12704"/>
    </source>
</evidence>
<keyword evidence="11" id="KW-1185">Reference proteome</keyword>
<evidence type="ECO:0000256" key="6">
    <source>
        <dbReference type="ARBA" id="ARBA00038076"/>
    </source>
</evidence>
<dbReference type="OrthoDB" id="9780560at2"/>
<evidence type="ECO:0000256" key="7">
    <source>
        <dbReference type="SAM" id="Phobius"/>
    </source>
</evidence>
<gene>
    <name evidence="10" type="ORF">ADM99_05750</name>
</gene>
<feature type="transmembrane region" description="Helical" evidence="7">
    <location>
        <begin position="355"/>
        <end position="377"/>
    </location>
</feature>
<feature type="transmembrane region" description="Helical" evidence="7">
    <location>
        <begin position="260"/>
        <end position="288"/>
    </location>
</feature>
<evidence type="ECO:0000256" key="2">
    <source>
        <dbReference type="ARBA" id="ARBA00022475"/>
    </source>
</evidence>
<feature type="transmembrane region" description="Helical" evidence="7">
    <location>
        <begin position="20"/>
        <end position="39"/>
    </location>
</feature>
<dbReference type="RefSeq" id="WP_062421338.1">
    <property type="nucleotide sequence ID" value="NZ_BBYA01000008.1"/>
</dbReference>
<evidence type="ECO:0000256" key="3">
    <source>
        <dbReference type="ARBA" id="ARBA00022692"/>
    </source>
</evidence>
<dbReference type="Pfam" id="PF02687">
    <property type="entry name" value="FtsX"/>
    <property type="match status" value="2"/>
</dbReference>
<accession>A0A0P6XBH5</accession>
<dbReference type="InterPro" id="IPR003838">
    <property type="entry name" value="ABC3_permease_C"/>
</dbReference>
<evidence type="ECO:0000256" key="1">
    <source>
        <dbReference type="ARBA" id="ARBA00004651"/>
    </source>
</evidence>
<dbReference type="Pfam" id="PF12704">
    <property type="entry name" value="MacB_PCD"/>
    <property type="match status" value="1"/>
</dbReference>
<dbReference type="AlphaFoldDB" id="A0A0P6XBH5"/>
<feature type="domain" description="ABC3 transporter permease C-terminal" evidence="8">
    <location>
        <begin position="267"/>
        <end position="385"/>
    </location>
</feature>
<dbReference type="Proteomes" id="UP000050430">
    <property type="component" value="Unassembled WGS sequence"/>
</dbReference>
<keyword evidence="2" id="KW-1003">Cell membrane</keyword>
<evidence type="ECO:0000256" key="5">
    <source>
        <dbReference type="ARBA" id="ARBA00023136"/>
    </source>
</evidence>
<dbReference type="InterPro" id="IPR050250">
    <property type="entry name" value="Macrolide_Exporter_MacB"/>
</dbReference>
<feature type="transmembrane region" description="Helical" evidence="7">
    <location>
        <begin position="672"/>
        <end position="696"/>
    </location>
</feature>
<evidence type="ECO:0000313" key="11">
    <source>
        <dbReference type="Proteomes" id="UP000050430"/>
    </source>
</evidence>
<dbReference type="STRING" id="229920.ADM99_05750"/>
<sequence length="802" mass="88352">MRPRWQKVFADLWGNKTRSLLVIASIAVGLYAVGIISSINEIINKDMEIGYTAVNPANLHIFIPGFTDSLIDKIRDLPDVAEVEGRRSMTLRYKNKNGEWDRLAIQAIPEIDETVINKVKLLQGSWPPDYREISIDISKRNDVAANLGEMIEIQLPSGKTREVKLTGIVHDQTIGATGGGGGYFIAPVNGYITVHTLDWLEQPAIYNEMLITSKTGKNDEEHLKDLSKDVNKEIEDYGGVVTSTVIRTTKSHPNSIYIDALSGVLFILGMLVVFLSGFLITNTLSALMNQQIRQIGVMKTIGARRMSIITIYMVLIALYGAIALALAIPTANWSAYALVNFLSGTLNFDVQGYRLIARTVFLQAGIALIVPQVAAFFPIYSGAKIKTVQAISGGSNIASDHKDDAFDRWINRIRGISHPMLISLRNTFRHKGRLALTLFTLTLGGAIFIATFNVQGALTLYIKRVSKYFIADVSMTMDQFYRIDQVQKDLKTLPGIDIIEGWTYAQCEVMEANDKPGEPVEMLGVDPQSRLITPILIKGRWIIPGDENAIVLSERFLSAKPDLKVGDTLDLRVNGVKSKWTVVGFFQLAGKSTGFRAYSNYEYLSHFIGSPDKAISFQISSKTPNLNIEQQRQFGSTIEKYMRTRGYKVASVNAGLFALNSSTEGLNILTTFLVFMAFLTALVGAIGLMGTMSMNVMDRTREIGIMRAIGASDRTVMSLVIVEGLLIGIISWILGSLLSFPISNALSDILSRALFDAPSVLSITPTGFIVWLVLVIILSVSASVIPARNAAHLTIREVLAYE</sequence>
<keyword evidence="5 7" id="KW-0472">Membrane</keyword>
<feature type="transmembrane region" description="Helical" evidence="7">
    <location>
        <begin position="309"/>
        <end position="335"/>
    </location>
</feature>
<organism evidence="10 11">
    <name type="scientific">Leptolinea tardivitalis</name>
    <dbReference type="NCBI Taxonomy" id="229920"/>
    <lineage>
        <taxon>Bacteria</taxon>
        <taxon>Bacillati</taxon>
        <taxon>Chloroflexota</taxon>
        <taxon>Anaerolineae</taxon>
        <taxon>Anaerolineales</taxon>
        <taxon>Anaerolineaceae</taxon>
        <taxon>Leptolinea</taxon>
    </lineage>
</organism>
<dbReference type="PANTHER" id="PTHR30572">
    <property type="entry name" value="MEMBRANE COMPONENT OF TRANSPORTER-RELATED"/>
    <property type="match status" value="1"/>
</dbReference>
<evidence type="ECO:0000256" key="4">
    <source>
        <dbReference type="ARBA" id="ARBA00022989"/>
    </source>
</evidence>
<evidence type="ECO:0000259" key="8">
    <source>
        <dbReference type="Pfam" id="PF02687"/>
    </source>
</evidence>
<feature type="domain" description="ABC3 transporter permease C-terminal" evidence="8">
    <location>
        <begin position="675"/>
        <end position="794"/>
    </location>
</feature>
<dbReference type="InterPro" id="IPR025857">
    <property type="entry name" value="MacB_PCD"/>
</dbReference>
<proteinExistence type="inferred from homology"/>
<comment type="similarity">
    <text evidence="6">Belongs to the ABC-4 integral membrane protein family.</text>
</comment>
<evidence type="ECO:0008006" key="12">
    <source>
        <dbReference type="Google" id="ProtNLM"/>
    </source>
</evidence>
<dbReference type="GO" id="GO:0005886">
    <property type="term" value="C:plasma membrane"/>
    <property type="evidence" value="ECO:0007669"/>
    <property type="project" value="UniProtKB-SubCell"/>
</dbReference>
<dbReference type="PANTHER" id="PTHR30572:SF4">
    <property type="entry name" value="ABC TRANSPORTER PERMEASE YTRF"/>
    <property type="match status" value="1"/>
</dbReference>
<feature type="transmembrane region" description="Helical" evidence="7">
    <location>
        <begin position="434"/>
        <end position="454"/>
    </location>
</feature>
<name>A0A0P6XBH5_9CHLR</name>
<dbReference type="GO" id="GO:0022857">
    <property type="term" value="F:transmembrane transporter activity"/>
    <property type="evidence" value="ECO:0007669"/>
    <property type="project" value="TreeGrafter"/>
</dbReference>
<reference evidence="10 11" key="1">
    <citation type="submission" date="2015-07" db="EMBL/GenBank/DDBJ databases">
        <title>Genome sequence of Leptolinea tardivitalis DSM 16556.</title>
        <authorList>
            <person name="Hemp J."/>
            <person name="Ward L.M."/>
            <person name="Pace L.A."/>
            <person name="Fischer W.W."/>
        </authorList>
    </citation>
    <scope>NUCLEOTIDE SEQUENCE [LARGE SCALE GENOMIC DNA]</scope>
    <source>
        <strain evidence="10 11">YMTK-2</strain>
    </source>
</reference>
<feature type="transmembrane region" description="Helical" evidence="7">
    <location>
        <begin position="760"/>
        <end position="785"/>
    </location>
</feature>